<dbReference type="AlphaFoldDB" id="A0A392TNL3"/>
<protein>
    <submittedName>
        <fullName evidence="2">Uncharacterized protein</fullName>
    </submittedName>
</protein>
<organism evidence="2 3">
    <name type="scientific">Trifolium medium</name>
    <dbReference type="NCBI Taxonomy" id="97028"/>
    <lineage>
        <taxon>Eukaryota</taxon>
        <taxon>Viridiplantae</taxon>
        <taxon>Streptophyta</taxon>
        <taxon>Embryophyta</taxon>
        <taxon>Tracheophyta</taxon>
        <taxon>Spermatophyta</taxon>
        <taxon>Magnoliopsida</taxon>
        <taxon>eudicotyledons</taxon>
        <taxon>Gunneridae</taxon>
        <taxon>Pentapetalae</taxon>
        <taxon>rosids</taxon>
        <taxon>fabids</taxon>
        <taxon>Fabales</taxon>
        <taxon>Fabaceae</taxon>
        <taxon>Papilionoideae</taxon>
        <taxon>50 kb inversion clade</taxon>
        <taxon>NPAAA clade</taxon>
        <taxon>Hologalegina</taxon>
        <taxon>IRL clade</taxon>
        <taxon>Trifolieae</taxon>
        <taxon>Trifolium</taxon>
    </lineage>
</organism>
<comment type="caution">
    <text evidence="2">The sequence shown here is derived from an EMBL/GenBank/DDBJ whole genome shotgun (WGS) entry which is preliminary data.</text>
</comment>
<feature type="compositionally biased region" description="Polar residues" evidence="1">
    <location>
        <begin position="38"/>
        <end position="53"/>
    </location>
</feature>
<reference evidence="2 3" key="1">
    <citation type="journal article" date="2018" name="Front. Plant Sci.">
        <title>Red Clover (Trifolium pratense) and Zigzag Clover (T. medium) - A Picture of Genomic Similarities and Differences.</title>
        <authorList>
            <person name="Dluhosova J."/>
            <person name="Istvanek J."/>
            <person name="Nedelnik J."/>
            <person name="Repkova J."/>
        </authorList>
    </citation>
    <scope>NUCLEOTIDE SEQUENCE [LARGE SCALE GENOMIC DNA]</scope>
    <source>
        <strain evidence="3">cv. 10/8</strain>
        <tissue evidence="2">Leaf</tissue>
    </source>
</reference>
<evidence type="ECO:0000313" key="2">
    <source>
        <dbReference type="EMBL" id="MCI62733.1"/>
    </source>
</evidence>
<name>A0A392TNL3_9FABA</name>
<evidence type="ECO:0000256" key="1">
    <source>
        <dbReference type="SAM" id="MobiDB-lite"/>
    </source>
</evidence>
<accession>A0A392TNL3</accession>
<sequence>AECYIKGEESNAEKRSRDSRDRPVDRKSPERYHRRGNQRSSGHSNRGNEGTYQ</sequence>
<dbReference type="Proteomes" id="UP000265520">
    <property type="component" value="Unassembled WGS sequence"/>
</dbReference>
<feature type="region of interest" description="Disordered" evidence="1">
    <location>
        <begin position="1"/>
        <end position="53"/>
    </location>
</feature>
<keyword evidence="3" id="KW-1185">Reference proteome</keyword>
<proteinExistence type="predicted"/>
<dbReference type="EMBL" id="LXQA010624174">
    <property type="protein sequence ID" value="MCI62733.1"/>
    <property type="molecule type" value="Genomic_DNA"/>
</dbReference>
<feature type="compositionally biased region" description="Basic and acidic residues" evidence="1">
    <location>
        <begin position="1"/>
        <end position="31"/>
    </location>
</feature>
<feature type="non-terminal residue" evidence="2">
    <location>
        <position position="1"/>
    </location>
</feature>
<evidence type="ECO:0000313" key="3">
    <source>
        <dbReference type="Proteomes" id="UP000265520"/>
    </source>
</evidence>